<protein>
    <submittedName>
        <fullName evidence="2">Uncharacterized protein LOC142171757</fullName>
    </submittedName>
</protein>
<dbReference type="Proteomes" id="UP000790787">
    <property type="component" value="Chromosome 17"/>
</dbReference>
<sequence>MWNKYCRKEPPTVVHFRGGSHVWRQMLNAREEVEHEIEVAELRQGETWDDQLLDQTFNEEIAEHIRLNVHYEGSERYWDKPYWMPTPSGKFSVSSAWQILRHRRQKIAIDGMWRRQGEMVMSTCWRCQHPQEESIEHIFVTSPTASKCCPKLKTLFQAVPDIITWELWKRRNVGKHGGSMSTNRVIHEINRTLHQLERVRVTWQLPCHDWYKCNTDGASKGNPGPSSLGFCVRDVEGDVVYARAVDLGVITNVVAEAKDILQGLEYCVEHDFHLLILETDSLVMKKVHLSFIHSLNFLVQGGG</sequence>
<dbReference type="RefSeq" id="XP_075091557.1">
    <property type="nucleotide sequence ID" value="XM_075235456.1"/>
</dbReference>
<keyword evidence="1" id="KW-1185">Reference proteome</keyword>
<accession>A0AC58T2V4</accession>
<reference evidence="1" key="1">
    <citation type="journal article" date="2014" name="Nat. Commun.">
        <title>The tobacco genome sequence and its comparison with those of tomato and potato.</title>
        <authorList>
            <person name="Sierro N."/>
            <person name="Battey J.N."/>
            <person name="Ouadi S."/>
            <person name="Bakaher N."/>
            <person name="Bovet L."/>
            <person name="Willig A."/>
            <person name="Goepfert S."/>
            <person name="Peitsch M.C."/>
            <person name="Ivanov N.V."/>
        </authorList>
    </citation>
    <scope>NUCLEOTIDE SEQUENCE [LARGE SCALE GENOMIC DNA]</scope>
</reference>
<gene>
    <name evidence="2" type="primary">LOC142171757</name>
</gene>
<organism evidence="1 2">
    <name type="scientific">Nicotiana tabacum</name>
    <name type="common">Common tobacco</name>
    <dbReference type="NCBI Taxonomy" id="4097"/>
    <lineage>
        <taxon>Eukaryota</taxon>
        <taxon>Viridiplantae</taxon>
        <taxon>Streptophyta</taxon>
        <taxon>Embryophyta</taxon>
        <taxon>Tracheophyta</taxon>
        <taxon>Spermatophyta</taxon>
        <taxon>Magnoliopsida</taxon>
        <taxon>eudicotyledons</taxon>
        <taxon>Gunneridae</taxon>
        <taxon>Pentapetalae</taxon>
        <taxon>asterids</taxon>
        <taxon>lamiids</taxon>
        <taxon>Solanales</taxon>
        <taxon>Solanaceae</taxon>
        <taxon>Nicotianoideae</taxon>
        <taxon>Nicotianeae</taxon>
        <taxon>Nicotiana</taxon>
    </lineage>
</organism>
<evidence type="ECO:0000313" key="1">
    <source>
        <dbReference type="Proteomes" id="UP000790787"/>
    </source>
</evidence>
<name>A0AC58T2V4_TOBAC</name>
<evidence type="ECO:0000313" key="2">
    <source>
        <dbReference type="RefSeq" id="XP_075091557.1"/>
    </source>
</evidence>
<reference evidence="2" key="2">
    <citation type="submission" date="2025-08" db="UniProtKB">
        <authorList>
            <consortium name="RefSeq"/>
        </authorList>
    </citation>
    <scope>IDENTIFICATION</scope>
    <source>
        <tissue evidence="2">Leaf</tissue>
    </source>
</reference>
<proteinExistence type="predicted"/>